<feature type="non-terminal residue" evidence="4">
    <location>
        <position position="1"/>
    </location>
</feature>
<evidence type="ECO:0000313" key="4">
    <source>
        <dbReference type="EMBL" id="SVE24550.1"/>
    </source>
</evidence>
<protein>
    <recommendedName>
        <fullName evidence="5">50S ribosomal protein L1</fullName>
    </recommendedName>
</protein>
<dbReference type="GO" id="GO:0005840">
    <property type="term" value="C:ribosome"/>
    <property type="evidence" value="ECO:0007669"/>
    <property type="project" value="UniProtKB-KW"/>
</dbReference>
<name>A0A383BXK2_9ZZZZ</name>
<sequence>KAGKVEFRVDKFGIIHVSVGKLSFDSDKLVENTKVCMDAILKAKPVSVKGTYFKKLTISSTMSPGLKIDKNNFIK</sequence>
<dbReference type="SUPFAM" id="SSF56808">
    <property type="entry name" value="Ribosomal protein L1"/>
    <property type="match status" value="1"/>
</dbReference>
<organism evidence="4">
    <name type="scientific">marine metagenome</name>
    <dbReference type="NCBI Taxonomy" id="408172"/>
    <lineage>
        <taxon>unclassified sequences</taxon>
        <taxon>metagenomes</taxon>
        <taxon>ecological metagenomes</taxon>
    </lineage>
</organism>
<accession>A0A383BXK2</accession>
<keyword evidence="3" id="KW-0687">Ribonucleoprotein</keyword>
<evidence type="ECO:0000256" key="1">
    <source>
        <dbReference type="ARBA" id="ARBA00010531"/>
    </source>
</evidence>
<dbReference type="EMBL" id="UINC01204020">
    <property type="protein sequence ID" value="SVE24550.1"/>
    <property type="molecule type" value="Genomic_DNA"/>
</dbReference>
<dbReference type="PANTHER" id="PTHR36427">
    <property type="entry name" value="54S RIBOSOMAL PROTEIN L1, MITOCHONDRIAL"/>
    <property type="match status" value="1"/>
</dbReference>
<comment type="similarity">
    <text evidence="1">Belongs to the universal ribosomal protein uL1 family.</text>
</comment>
<proteinExistence type="inferred from homology"/>
<keyword evidence="2" id="KW-0689">Ribosomal protein</keyword>
<evidence type="ECO:0008006" key="5">
    <source>
        <dbReference type="Google" id="ProtNLM"/>
    </source>
</evidence>
<dbReference type="GO" id="GO:1990904">
    <property type="term" value="C:ribonucleoprotein complex"/>
    <property type="evidence" value="ECO:0007669"/>
    <property type="project" value="UniProtKB-KW"/>
</dbReference>
<dbReference type="AlphaFoldDB" id="A0A383BXK2"/>
<dbReference type="Gene3D" id="3.30.190.20">
    <property type="match status" value="1"/>
</dbReference>
<dbReference type="Pfam" id="PF00687">
    <property type="entry name" value="Ribosomal_L1"/>
    <property type="match status" value="1"/>
</dbReference>
<evidence type="ECO:0000256" key="3">
    <source>
        <dbReference type="ARBA" id="ARBA00023274"/>
    </source>
</evidence>
<evidence type="ECO:0000256" key="2">
    <source>
        <dbReference type="ARBA" id="ARBA00022980"/>
    </source>
</evidence>
<dbReference type="InterPro" id="IPR028364">
    <property type="entry name" value="Ribosomal_uL1/biogenesis"/>
</dbReference>
<dbReference type="PANTHER" id="PTHR36427:SF3">
    <property type="entry name" value="LARGE RIBOSOMAL SUBUNIT PROTEIN UL1M"/>
    <property type="match status" value="1"/>
</dbReference>
<dbReference type="InterPro" id="IPR023674">
    <property type="entry name" value="Ribosomal_uL1-like"/>
</dbReference>
<reference evidence="4" key="1">
    <citation type="submission" date="2018-05" db="EMBL/GenBank/DDBJ databases">
        <authorList>
            <person name="Lanie J.A."/>
            <person name="Ng W.-L."/>
            <person name="Kazmierczak K.M."/>
            <person name="Andrzejewski T.M."/>
            <person name="Davidsen T.M."/>
            <person name="Wayne K.J."/>
            <person name="Tettelin H."/>
            <person name="Glass J.I."/>
            <person name="Rusch D."/>
            <person name="Podicherti R."/>
            <person name="Tsui H.-C.T."/>
            <person name="Winkler M.E."/>
        </authorList>
    </citation>
    <scope>NUCLEOTIDE SEQUENCE</scope>
</reference>
<gene>
    <name evidence="4" type="ORF">METZ01_LOCUS477404</name>
</gene>